<evidence type="ECO:0000256" key="2">
    <source>
        <dbReference type="ARBA" id="ARBA00008000"/>
    </source>
</evidence>
<evidence type="ECO:0000256" key="7">
    <source>
        <dbReference type="ARBA" id="ARBA00038897"/>
    </source>
</evidence>
<keyword evidence="4" id="KW-0274">FAD</keyword>
<dbReference type="InterPro" id="IPR016166">
    <property type="entry name" value="FAD-bd_PCMH"/>
</dbReference>
<dbReference type="Gene3D" id="3.30.70.2740">
    <property type="match status" value="1"/>
</dbReference>
<dbReference type="InterPro" id="IPR016171">
    <property type="entry name" value="Vanillyl_alc_oxidase_C-sub2"/>
</dbReference>
<dbReference type="PROSITE" id="PS51387">
    <property type="entry name" value="FAD_PCMH"/>
    <property type="match status" value="1"/>
</dbReference>
<comment type="similarity">
    <text evidence="2">Belongs to the FAD-binding oxidoreductase/transferase type 4 family.</text>
</comment>
<protein>
    <recommendedName>
        <fullName evidence="7">D-lactate dehydrogenase (cytochrome)</fullName>
        <ecNumber evidence="7">1.1.2.4</ecNumber>
    </recommendedName>
</protein>
<sequence length="454" mass="49708">MNYIEQLQQLLSHEQVTTNEVLRTQHGKDESYHEPHLPDVVVFPKTAEEVSKIVALANDQRIPVVPFGLGTSLEGHVIPYKGGISLDLSMMNAVLEVRPDDFLVKVQPGVTRSQLNKELKKYGLFFSVDPGADATLGGMAATNASGTTSVRYGIMRDQVRDLEVVLANGDVIHTGGLAAKSSSGYHLNGLMVGSEGTLGVITELTLRVYGIPEKIIAGRATFETIQQAVDAVVSLKQAGIPMARIELVDKRSIEQVNFASGTNFPETPTLFLEFHGNEAGLKSDVIFATELLNDNGCIELAFEQDERARNQLWELRHNLAYTYIHSAPGKKLMSTDVVVPINSLPDAIQNSREKIESLQIDAGIVGHVGDGNYHILLMVDMESQKEIARAKELNEHVVEYALSLGGTCTGEHGVGVGKAKYQQQEHGAAYIWMKEIKRVLDPNNIMNPGKIFID</sequence>
<dbReference type="Pfam" id="PF01565">
    <property type="entry name" value="FAD_binding_4"/>
    <property type="match status" value="1"/>
</dbReference>
<dbReference type="InterPro" id="IPR016169">
    <property type="entry name" value="FAD-bd_PCMH_sub2"/>
</dbReference>
<keyword evidence="6" id="KW-0560">Oxidoreductase</keyword>
<dbReference type="InterPro" id="IPR004113">
    <property type="entry name" value="FAD-bd_oxidored_4_C"/>
</dbReference>
<evidence type="ECO:0000313" key="9">
    <source>
        <dbReference type="EMBL" id="OUZ39406.1"/>
    </source>
</evidence>
<evidence type="ECO:0000256" key="3">
    <source>
        <dbReference type="ARBA" id="ARBA00022630"/>
    </source>
</evidence>
<comment type="cofactor">
    <cofactor evidence="1">
        <name>FAD</name>
        <dbReference type="ChEBI" id="CHEBI:57692"/>
    </cofactor>
</comment>
<name>A0ABX3ZI40_9BACL</name>
<keyword evidence="10" id="KW-1185">Reference proteome</keyword>
<proteinExistence type="inferred from homology"/>
<evidence type="ECO:0000259" key="8">
    <source>
        <dbReference type="PROSITE" id="PS51387"/>
    </source>
</evidence>
<keyword evidence="3" id="KW-0285">Flavoprotein</keyword>
<keyword evidence="5" id="KW-0809">Transit peptide</keyword>
<dbReference type="InterPro" id="IPR006094">
    <property type="entry name" value="Oxid_FAD_bind_N"/>
</dbReference>
<dbReference type="Gene3D" id="3.30.465.10">
    <property type="match status" value="1"/>
</dbReference>
<dbReference type="PANTHER" id="PTHR11748:SF111">
    <property type="entry name" value="D-LACTATE DEHYDROGENASE, MITOCHONDRIAL-RELATED"/>
    <property type="match status" value="1"/>
</dbReference>
<dbReference type="Pfam" id="PF02913">
    <property type="entry name" value="FAD-oxidase_C"/>
    <property type="match status" value="1"/>
</dbReference>
<evidence type="ECO:0000256" key="4">
    <source>
        <dbReference type="ARBA" id="ARBA00022827"/>
    </source>
</evidence>
<dbReference type="SUPFAM" id="SSF55103">
    <property type="entry name" value="FAD-linked oxidases, C-terminal domain"/>
    <property type="match status" value="1"/>
</dbReference>
<dbReference type="EC" id="1.1.2.4" evidence="7"/>
<dbReference type="RefSeq" id="WP_087616629.1">
    <property type="nucleotide sequence ID" value="NZ_JAFBEY010000001.1"/>
</dbReference>
<dbReference type="EMBL" id="NHNT01000003">
    <property type="protein sequence ID" value="OUZ39406.1"/>
    <property type="molecule type" value="Genomic_DNA"/>
</dbReference>
<reference evidence="9 10" key="1">
    <citation type="journal article" date="2017" name="Int. J. Syst. Evol. Microbiol.">
        <title>Solibacillus kalamii sp. nov., isolated from a high-efficiency particulate arrestance filter system used in the International Space Station.</title>
        <authorList>
            <person name="Checinska Sielaff A."/>
            <person name="Kumar R.M."/>
            <person name="Pal D."/>
            <person name="Mayilraj S."/>
            <person name="Venkateswaran K."/>
        </authorList>
    </citation>
    <scope>NUCLEOTIDE SEQUENCE [LARGE SCALE GENOMIC DNA]</scope>
    <source>
        <strain evidence="9 10">ISSFR-015</strain>
    </source>
</reference>
<feature type="domain" description="FAD-binding PCMH-type" evidence="8">
    <location>
        <begin position="34"/>
        <end position="211"/>
    </location>
</feature>
<organism evidence="9 10">
    <name type="scientific">Solibacillus kalamii</name>
    <dbReference type="NCBI Taxonomy" id="1748298"/>
    <lineage>
        <taxon>Bacteria</taxon>
        <taxon>Bacillati</taxon>
        <taxon>Bacillota</taxon>
        <taxon>Bacilli</taxon>
        <taxon>Bacillales</taxon>
        <taxon>Caryophanaceae</taxon>
        <taxon>Solibacillus</taxon>
    </lineage>
</organism>
<comment type="caution">
    <text evidence="9">The sequence shown here is derived from an EMBL/GenBank/DDBJ whole genome shotgun (WGS) entry which is preliminary data.</text>
</comment>
<evidence type="ECO:0000313" key="10">
    <source>
        <dbReference type="Proteomes" id="UP000196594"/>
    </source>
</evidence>
<evidence type="ECO:0000256" key="1">
    <source>
        <dbReference type="ARBA" id="ARBA00001974"/>
    </source>
</evidence>
<evidence type="ECO:0000256" key="5">
    <source>
        <dbReference type="ARBA" id="ARBA00022946"/>
    </source>
</evidence>
<dbReference type="SUPFAM" id="SSF56176">
    <property type="entry name" value="FAD-binding/transporter-associated domain-like"/>
    <property type="match status" value="1"/>
</dbReference>
<dbReference type="InterPro" id="IPR036318">
    <property type="entry name" value="FAD-bd_PCMH-like_sf"/>
</dbReference>
<dbReference type="Gene3D" id="1.10.45.10">
    <property type="entry name" value="Vanillyl-alcohol Oxidase, Chain A, domain 4"/>
    <property type="match status" value="1"/>
</dbReference>
<dbReference type="Proteomes" id="UP000196594">
    <property type="component" value="Unassembled WGS sequence"/>
</dbReference>
<accession>A0ABX3ZI40</accession>
<evidence type="ECO:0000256" key="6">
    <source>
        <dbReference type="ARBA" id="ARBA00023002"/>
    </source>
</evidence>
<dbReference type="InterPro" id="IPR016164">
    <property type="entry name" value="FAD-linked_Oxase-like_C"/>
</dbReference>
<dbReference type="PANTHER" id="PTHR11748">
    <property type="entry name" value="D-LACTATE DEHYDROGENASE"/>
    <property type="match status" value="1"/>
</dbReference>
<gene>
    <name evidence="9" type="ORF">CBM15_07020</name>
</gene>